<organism evidence="9">
    <name type="scientific">Mucochytrium quahogii</name>
    <dbReference type="NCBI Taxonomy" id="96639"/>
    <lineage>
        <taxon>Eukaryota</taxon>
        <taxon>Sar</taxon>
        <taxon>Stramenopiles</taxon>
        <taxon>Bigyra</taxon>
        <taxon>Labyrinthulomycetes</taxon>
        <taxon>Thraustochytrida</taxon>
        <taxon>Thraustochytriidae</taxon>
        <taxon>Mucochytrium</taxon>
    </lineage>
</organism>
<dbReference type="PROSITE" id="PS00636">
    <property type="entry name" value="DNAJ_1"/>
    <property type="match status" value="1"/>
</dbReference>
<gene>
    <name evidence="9" type="ORF">QSP1433_LOCUS12510</name>
</gene>
<dbReference type="AlphaFoldDB" id="A0A7S2WMM6"/>
<proteinExistence type="inferred from homology"/>
<keyword evidence="3 6" id="KW-0863">Zinc-finger</keyword>
<dbReference type="InterPro" id="IPR001305">
    <property type="entry name" value="HSP_DnaJ_Cys-rich_dom"/>
</dbReference>
<dbReference type="InterPro" id="IPR001623">
    <property type="entry name" value="DnaJ_domain"/>
</dbReference>
<feature type="domain" description="CR-type" evidence="8">
    <location>
        <begin position="202"/>
        <end position="283"/>
    </location>
</feature>
<keyword evidence="1 6" id="KW-0479">Metal-binding</keyword>
<dbReference type="SUPFAM" id="SSF57938">
    <property type="entry name" value="DnaJ/Hsp40 cysteine-rich domain"/>
    <property type="match status" value="1"/>
</dbReference>
<evidence type="ECO:0000256" key="6">
    <source>
        <dbReference type="PROSITE-ProRule" id="PRU00546"/>
    </source>
</evidence>
<dbReference type="CDD" id="cd10747">
    <property type="entry name" value="DnaJ_C"/>
    <property type="match status" value="1"/>
</dbReference>
<dbReference type="Gene3D" id="2.60.260.20">
    <property type="entry name" value="Urease metallochaperone UreE, N-terminal domain"/>
    <property type="match status" value="2"/>
</dbReference>
<dbReference type="Pfam" id="PF01556">
    <property type="entry name" value="DnaJ_C"/>
    <property type="match status" value="1"/>
</dbReference>
<evidence type="ECO:0008006" key="10">
    <source>
        <dbReference type="Google" id="ProtNLM"/>
    </source>
</evidence>
<dbReference type="GO" id="GO:0051082">
    <property type="term" value="F:unfolded protein binding"/>
    <property type="evidence" value="ECO:0007669"/>
    <property type="project" value="InterPro"/>
</dbReference>
<dbReference type="Gene3D" id="1.10.287.110">
    <property type="entry name" value="DnaJ domain"/>
    <property type="match status" value="1"/>
</dbReference>
<evidence type="ECO:0000259" key="8">
    <source>
        <dbReference type="PROSITE" id="PS51188"/>
    </source>
</evidence>
<dbReference type="SMART" id="SM00271">
    <property type="entry name" value="DnaJ"/>
    <property type="match status" value="1"/>
</dbReference>
<evidence type="ECO:0000256" key="3">
    <source>
        <dbReference type="ARBA" id="ARBA00022771"/>
    </source>
</evidence>
<dbReference type="PRINTS" id="PR00625">
    <property type="entry name" value="JDOMAIN"/>
</dbReference>
<keyword evidence="4 6" id="KW-0862">Zinc</keyword>
<dbReference type="PROSITE" id="PS51188">
    <property type="entry name" value="ZF_CR"/>
    <property type="match status" value="1"/>
</dbReference>
<dbReference type="GO" id="GO:0008270">
    <property type="term" value="F:zinc ion binding"/>
    <property type="evidence" value="ECO:0007669"/>
    <property type="project" value="UniProtKB-KW"/>
</dbReference>
<keyword evidence="2" id="KW-0677">Repeat</keyword>
<dbReference type="HAMAP" id="MF_01152">
    <property type="entry name" value="DnaJ"/>
    <property type="match status" value="1"/>
</dbReference>
<evidence type="ECO:0000259" key="7">
    <source>
        <dbReference type="PROSITE" id="PS50076"/>
    </source>
</evidence>
<feature type="domain" description="J" evidence="7">
    <location>
        <begin position="69"/>
        <end position="133"/>
    </location>
</feature>
<dbReference type="InterPro" id="IPR018253">
    <property type="entry name" value="DnaJ_domain_CS"/>
</dbReference>
<dbReference type="PANTHER" id="PTHR43096:SF52">
    <property type="entry name" value="DNAJ HOMOLOG 1, MITOCHONDRIAL-RELATED"/>
    <property type="match status" value="1"/>
</dbReference>
<dbReference type="InterPro" id="IPR002939">
    <property type="entry name" value="DnaJ_C"/>
</dbReference>
<dbReference type="FunFam" id="2.60.260.20:FF:000005">
    <property type="entry name" value="Chaperone protein dnaJ 1, mitochondrial"/>
    <property type="match status" value="1"/>
</dbReference>
<dbReference type="FunFam" id="2.10.230.10:FF:000002">
    <property type="entry name" value="Molecular chaperone DnaJ"/>
    <property type="match status" value="1"/>
</dbReference>
<dbReference type="Pfam" id="PF00226">
    <property type="entry name" value="DnaJ"/>
    <property type="match status" value="1"/>
</dbReference>
<dbReference type="InterPro" id="IPR036869">
    <property type="entry name" value="J_dom_sf"/>
</dbReference>
<name>A0A7S2WMM6_9STRA</name>
<dbReference type="EMBL" id="HBHK01019735">
    <property type="protein sequence ID" value="CAD9695468.1"/>
    <property type="molecule type" value="Transcribed_RNA"/>
</dbReference>
<evidence type="ECO:0000256" key="5">
    <source>
        <dbReference type="ARBA" id="ARBA00023186"/>
    </source>
</evidence>
<dbReference type="SUPFAM" id="SSF46565">
    <property type="entry name" value="Chaperone J-domain"/>
    <property type="match status" value="1"/>
</dbReference>
<evidence type="ECO:0000313" key="9">
    <source>
        <dbReference type="EMBL" id="CAD9695468.1"/>
    </source>
</evidence>
<dbReference type="GO" id="GO:0005737">
    <property type="term" value="C:cytoplasm"/>
    <property type="evidence" value="ECO:0007669"/>
    <property type="project" value="TreeGrafter"/>
</dbReference>
<dbReference type="SUPFAM" id="SSF49493">
    <property type="entry name" value="HSP40/DnaJ peptide-binding domain"/>
    <property type="match status" value="2"/>
</dbReference>
<dbReference type="CDD" id="cd06257">
    <property type="entry name" value="DnaJ"/>
    <property type="match status" value="1"/>
</dbReference>
<dbReference type="GO" id="GO:0031072">
    <property type="term" value="F:heat shock protein binding"/>
    <property type="evidence" value="ECO:0007669"/>
    <property type="project" value="InterPro"/>
</dbReference>
<dbReference type="Pfam" id="PF00684">
    <property type="entry name" value="DnaJ_CXXCXGXG"/>
    <property type="match status" value="1"/>
</dbReference>
<evidence type="ECO:0000256" key="1">
    <source>
        <dbReference type="ARBA" id="ARBA00022723"/>
    </source>
</evidence>
<dbReference type="GO" id="GO:0005524">
    <property type="term" value="F:ATP binding"/>
    <property type="evidence" value="ECO:0007669"/>
    <property type="project" value="InterPro"/>
</dbReference>
<accession>A0A7S2WMM6</accession>
<dbReference type="NCBIfam" id="NF008035">
    <property type="entry name" value="PRK10767.1"/>
    <property type="match status" value="1"/>
</dbReference>
<protein>
    <recommendedName>
        <fullName evidence="10">Chaperone DnaJ</fullName>
    </recommendedName>
</protein>
<dbReference type="GO" id="GO:0009408">
    <property type="term" value="P:response to heat"/>
    <property type="evidence" value="ECO:0007669"/>
    <property type="project" value="InterPro"/>
</dbReference>
<dbReference type="PROSITE" id="PS50076">
    <property type="entry name" value="DNAJ_2"/>
    <property type="match status" value="1"/>
</dbReference>
<feature type="zinc finger region" description="CR-type" evidence="6">
    <location>
        <begin position="202"/>
        <end position="283"/>
    </location>
</feature>
<dbReference type="Gene3D" id="2.10.230.10">
    <property type="entry name" value="Heat shock protein DnaJ, cysteine-rich domain"/>
    <property type="match status" value="1"/>
</dbReference>
<dbReference type="PANTHER" id="PTHR43096">
    <property type="entry name" value="DNAJ HOMOLOG 1, MITOCHONDRIAL-RELATED"/>
    <property type="match status" value="1"/>
</dbReference>
<keyword evidence="5" id="KW-0143">Chaperone</keyword>
<dbReference type="GO" id="GO:0042026">
    <property type="term" value="P:protein refolding"/>
    <property type="evidence" value="ECO:0007669"/>
    <property type="project" value="TreeGrafter"/>
</dbReference>
<evidence type="ECO:0000256" key="2">
    <source>
        <dbReference type="ARBA" id="ARBA00022737"/>
    </source>
</evidence>
<dbReference type="InterPro" id="IPR012724">
    <property type="entry name" value="DnaJ"/>
</dbReference>
<dbReference type="InterPro" id="IPR008971">
    <property type="entry name" value="HSP40/DnaJ_pept-bd"/>
</dbReference>
<dbReference type="InterPro" id="IPR036410">
    <property type="entry name" value="HSP_DnaJ_Cys-rich_dom_sf"/>
</dbReference>
<dbReference type="CDD" id="cd10719">
    <property type="entry name" value="DnaJ_zf"/>
    <property type="match status" value="1"/>
</dbReference>
<reference evidence="9" key="1">
    <citation type="submission" date="2021-01" db="EMBL/GenBank/DDBJ databases">
        <authorList>
            <person name="Corre E."/>
            <person name="Pelletier E."/>
            <person name="Niang G."/>
            <person name="Scheremetjew M."/>
            <person name="Finn R."/>
            <person name="Kale V."/>
            <person name="Holt S."/>
            <person name="Cochrane G."/>
            <person name="Meng A."/>
            <person name="Brown T."/>
            <person name="Cohen L."/>
        </authorList>
    </citation>
    <scope>NUCLEOTIDE SEQUENCE</scope>
    <source>
        <strain evidence="9">NY070348D</strain>
    </source>
</reference>
<evidence type="ECO:0000256" key="4">
    <source>
        <dbReference type="ARBA" id="ARBA00022833"/>
    </source>
</evidence>
<sequence length="429" mass="46165">MIIGAKCCCPRGMSGLRRISSISRLDRVSKPISGRWARVGRGEGNRKRGGIHGARMFHGTSTSLMSKRDYYEVLGVDRSVDEKELKKKYRQLAKKYHPDQSTEEGATEKFQEITHAYETLSDPEKRQAYDTFGPDYEQAGMGGAGGGGFGGFGGFEGSGFEDFFGGFGQGGGGFGQRQQQDVTRGSDLRVGLNLTFREAAKGCKKTINYRADGECSTCDGSGAKKGEKPDFVTCSECNGQGVTHQLVGGFIQVPTMCAKCHGRGKSIKNACGTCYGSGVEQDVLKTVTIDVPAGVDNGMTMSQRDAGNSGFLGGPAGSLQLEIMVAPDQYFERSGLNVHTKAKLSLVDAILGCTFPVQTLDGEVDLKLTPGVKNGDIRRLRGRGIEHVQQPGAKGDQLVTFSVQMPSSLTDRQKEIIKEFGEIEMDKGK</sequence>